<protein>
    <submittedName>
        <fullName evidence="9">DNA-directed RNA polymerase sigma-70 factor</fullName>
    </submittedName>
</protein>
<dbReference type="Gene3D" id="1.10.10.10">
    <property type="entry name" value="Winged helix-like DNA-binding domain superfamily/Winged helix DNA-binding domain"/>
    <property type="match status" value="1"/>
</dbReference>
<evidence type="ECO:0000313" key="9">
    <source>
        <dbReference type="EMBL" id="GII42091.1"/>
    </source>
</evidence>
<dbReference type="NCBIfam" id="TIGR02937">
    <property type="entry name" value="sigma70-ECF"/>
    <property type="match status" value="1"/>
</dbReference>
<dbReference type="Pfam" id="PF08281">
    <property type="entry name" value="Sigma70_r4_2"/>
    <property type="match status" value="1"/>
</dbReference>
<proteinExistence type="inferred from homology"/>
<dbReference type="EMBL" id="BOOP01000039">
    <property type="protein sequence ID" value="GII42091.1"/>
    <property type="molecule type" value="Genomic_DNA"/>
</dbReference>
<dbReference type="Pfam" id="PF12680">
    <property type="entry name" value="SnoaL_2"/>
    <property type="match status" value="1"/>
</dbReference>
<dbReference type="SUPFAM" id="SSF54427">
    <property type="entry name" value="NTF2-like"/>
    <property type="match status" value="1"/>
</dbReference>
<dbReference type="GO" id="GO:0006352">
    <property type="term" value="P:DNA-templated transcription initiation"/>
    <property type="evidence" value="ECO:0007669"/>
    <property type="project" value="InterPro"/>
</dbReference>
<evidence type="ECO:0000313" key="10">
    <source>
        <dbReference type="Proteomes" id="UP000622547"/>
    </source>
</evidence>
<dbReference type="Gene3D" id="1.10.1740.10">
    <property type="match status" value="1"/>
</dbReference>
<keyword evidence="4" id="KW-0731">Sigma factor</keyword>
<feature type="domain" description="RNA polymerase sigma factor 70 region 4 type 2" evidence="7">
    <location>
        <begin position="126"/>
        <end position="172"/>
    </location>
</feature>
<dbReference type="InterPro" id="IPR013324">
    <property type="entry name" value="RNA_pol_sigma_r3/r4-like"/>
</dbReference>
<dbReference type="GO" id="GO:0016987">
    <property type="term" value="F:sigma factor activity"/>
    <property type="evidence" value="ECO:0007669"/>
    <property type="project" value="UniProtKB-KW"/>
</dbReference>
<evidence type="ECO:0000259" key="7">
    <source>
        <dbReference type="Pfam" id="PF08281"/>
    </source>
</evidence>
<keyword evidence="3" id="KW-0805">Transcription regulation</keyword>
<name>A0A8J3UF28_9ACTN</name>
<dbReference type="NCBIfam" id="TIGR02957">
    <property type="entry name" value="SigX4"/>
    <property type="match status" value="1"/>
</dbReference>
<keyword evidence="10" id="KW-1185">Reference proteome</keyword>
<dbReference type="InterPro" id="IPR037401">
    <property type="entry name" value="SnoaL-like"/>
</dbReference>
<dbReference type="InterPro" id="IPR013325">
    <property type="entry name" value="RNA_pol_sigma_r2"/>
</dbReference>
<keyword evidence="5" id="KW-0804">Transcription</keyword>
<dbReference type="AlphaFoldDB" id="A0A8J3UF28"/>
<reference evidence="9 10" key="1">
    <citation type="submission" date="2021-01" db="EMBL/GenBank/DDBJ databases">
        <title>Whole genome shotgun sequence of Planotetraspora phitsanulokensis NBRC 104273.</title>
        <authorList>
            <person name="Komaki H."/>
            <person name="Tamura T."/>
        </authorList>
    </citation>
    <scope>NUCLEOTIDE SEQUENCE [LARGE SCALE GENOMIC DNA]</scope>
    <source>
        <strain evidence="9 10">NBRC 104273</strain>
    </source>
</reference>
<evidence type="ECO:0000256" key="3">
    <source>
        <dbReference type="ARBA" id="ARBA00023015"/>
    </source>
</evidence>
<dbReference type="NCBIfam" id="NF007214">
    <property type="entry name" value="PRK09636.1"/>
    <property type="match status" value="1"/>
</dbReference>
<comment type="caution">
    <text evidence="9">The sequence shown here is derived from an EMBL/GenBank/DDBJ whole genome shotgun (WGS) entry which is preliminary data.</text>
</comment>
<dbReference type="PANTHER" id="PTHR30173">
    <property type="entry name" value="SIGMA 19 FACTOR"/>
    <property type="match status" value="1"/>
</dbReference>
<evidence type="ECO:0000256" key="1">
    <source>
        <dbReference type="ARBA" id="ARBA00010641"/>
    </source>
</evidence>
<evidence type="ECO:0000256" key="5">
    <source>
        <dbReference type="ARBA" id="ARBA00023163"/>
    </source>
</evidence>
<dbReference type="SUPFAM" id="SSF88946">
    <property type="entry name" value="Sigma2 domain of RNA polymerase sigma factors"/>
    <property type="match status" value="1"/>
</dbReference>
<evidence type="ECO:0000256" key="4">
    <source>
        <dbReference type="ARBA" id="ARBA00023082"/>
    </source>
</evidence>
<feature type="domain" description="RNA polymerase sigma-70 region 2" evidence="6">
    <location>
        <begin position="26"/>
        <end position="89"/>
    </location>
</feature>
<comment type="subunit">
    <text evidence="2">Interacts transiently with the RNA polymerase catalytic core formed by RpoA, RpoB, RpoC and RpoZ (2 alpha, 1 beta, 1 beta' and 1 omega subunit) to form the RNA polymerase holoenzyme that can initiate transcription.</text>
</comment>
<evidence type="ECO:0000259" key="8">
    <source>
        <dbReference type="Pfam" id="PF12680"/>
    </source>
</evidence>
<dbReference type="InterPro" id="IPR014303">
    <property type="entry name" value="RNA_pol_sigma-70_ECF"/>
</dbReference>
<gene>
    <name evidence="9" type="ORF">Pph01_70940</name>
</gene>
<dbReference type="GO" id="GO:0003677">
    <property type="term" value="F:DNA binding"/>
    <property type="evidence" value="ECO:0007669"/>
    <property type="project" value="InterPro"/>
</dbReference>
<dbReference type="InterPro" id="IPR052704">
    <property type="entry name" value="ECF_Sigma-70_Domain"/>
</dbReference>
<keyword evidence="9" id="KW-0240">DNA-directed RNA polymerase</keyword>
<dbReference type="PANTHER" id="PTHR30173:SF36">
    <property type="entry name" value="ECF RNA POLYMERASE SIGMA FACTOR SIGJ"/>
    <property type="match status" value="1"/>
</dbReference>
<dbReference type="Proteomes" id="UP000622547">
    <property type="component" value="Unassembled WGS sequence"/>
</dbReference>
<dbReference type="InterPro" id="IPR007627">
    <property type="entry name" value="RNA_pol_sigma70_r2"/>
</dbReference>
<feature type="domain" description="SnoaL-like" evidence="8">
    <location>
        <begin position="195"/>
        <end position="283"/>
    </location>
</feature>
<dbReference type="GO" id="GO:0000428">
    <property type="term" value="C:DNA-directed RNA polymerase complex"/>
    <property type="evidence" value="ECO:0007669"/>
    <property type="project" value="UniProtKB-KW"/>
</dbReference>
<evidence type="ECO:0000256" key="2">
    <source>
        <dbReference type="ARBA" id="ARBA00011344"/>
    </source>
</evidence>
<dbReference type="Pfam" id="PF04542">
    <property type="entry name" value="Sigma70_r2"/>
    <property type="match status" value="1"/>
</dbReference>
<evidence type="ECO:0000259" key="6">
    <source>
        <dbReference type="Pfam" id="PF04542"/>
    </source>
</evidence>
<sequence length="303" mass="33774">MMSIVRAPRAETERKDRDMRSHVEVFDEHRQLLLGLAYRLLGSMWDAEDVVQDAFVRWMRADLSEIREPRSFLVTVVSRLALDQLRSARTTRETYTGPWLPEPVDGQAFGPLDTAELRDTLSYATLHLMERLSPPERAVFVLREAFDLPYDDIAEIVGSSAATCRQWHHRAAGRLAGDRERFHPSAADHEELLGRFLAAAQSGDLATLTDLLAEDVVAYNDGGGKVRAALRPIIGRAKVVAFVAGLLSRYPVEESRPVEANGEPAIWTVVGGQRQLVTFDVRGGRIHAIYAVLNPDKLSHLTG</sequence>
<dbReference type="Gene3D" id="3.10.450.50">
    <property type="match status" value="1"/>
</dbReference>
<dbReference type="InterPro" id="IPR013249">
    <property type="entry name" value="RNA_pol_sigma70_r4_t2"/>
</dbReference>
<dbReference type="InterPro" id="IPR036388">
    <property type="entry name" value="WH-like_DNA-bd_sf"/>
</dbReference>
<dbReference type="InterPro" id="IPR032710">
    <property type="entry name" value="NTF2-like_dom_sf"/>
</dbReference>
<dbReference type="InterPro" id="IPR014284">
    <property type="entry name" value="RNA_pol_sigma-70_dom"/>
</dbReference>
<comment type="similarity">
    <text evidence="1">Belongs to the sigma-70 factor family. ECF subfamily.</text>
</comment>
<accession>A0A8J3UF28</accession>
<dbReference type="SUPFAM" id="SSF88659">
    <property type="entry name" value="Sigma3 and sigma4 domains of RNA polymerase sigma factors"/>
    <property type="match status" value="1"/>
</dbReference>
<organism evidence="9 10">
    <name type="scientific">Planotetraspora phitsanulokensis</name>
    <dbReference type="NCBI Taxonomy" id="575192"/>
    <lineage>
        <taxon>Bacteria</taxon>
        <taxon>Bacillati</taxon>
        <taxon>Actinomycetota</taxon>
        <taxon>Actinomycetes</taxon>
        <taxon>Streptosporangiales</taxon>
        <taxon>Streptosporangiaceae</taxon>
        <taxon>Planotetraspora</taxon>
    </lineage>
</organism>